<dbReference type="EMBL" id="JAGFBR010000009">
    <property type="protein sequence ID" value="KAH0461438.1"/>
    <property type="molecule type" value="Genomic_DNA"/>
</dbReference>
<evidence type="ECO:0000313" key="4">
    <source>
        <dbReference type="Proteomes" id="UP000775213"/>
    </source>
</evidence>
<dbReference type="NCBIfam" id="TIGR00756">
    <property type="entry name" value="PPR"/>
    <property type="match status" value="7"/>
</dbReference>
<organism evidence="3 4">
    <name type="scientific">Dendrobium chrysotoxum</name>
    <name type="common">Orchid</name>
    <dbReference type="NCBI Taxonomy" id="161865"/>
    <lineage>
        <taxon>Eukaryota</taxon>
        <taxon>Viridiplantae</taxon>
        <taxon>Streptophyta</taxon>
        <taxon>Embryophyta</taxon>
        <taxon>Tracheophyta</taxon>
        <taxon>Spermatophyta</taxon>
        <taxon>Magnoliopsida</taxon>
        <taxon>Liliopsida</taxon>
        <taxon>Asparagales</taxon>
        <taxon>Orchidaceae</taxon>
        <taxon>Epidendroideae</taxon>
        <taxon>Malaxideae</taxon>
        <taxon>Dendrobiinae</taxon>
        <taxon>Dendrobium</taxon>
    </lineage>
</organism>
<dbReference type="Gene3D" id="1.25.40.10">
    <property type="entry name" value="Tetratricopeptide repeat domain"/>
    <property type="match status" value="4"/>
</dbReference>
<dbReference type="FunFam" id="1.25.40.10:FF:000090">
    <property type="entry name" value="Pentatricopeptide repeat-containing protein, chloroplastic"/>
    <property type="match status" value="1"/>
</dbReference>
<sequence>MLSGGGRPDRFTFPLVARAVSALPCRSGLTKEIHSLGIRMGFSGDGYFCNSLIALYGRCNDIVYARNLFDEMRERDVVSWTTMISGYIQSGDVLESFRLFHEMRTSGIEPNSVTLAVVIRAFKVEKIVDGGRQLHGFAIKRGFGSQELVQNSILTAYSKMDCFEEAEKLFHFMEERSFVSWNILMLAYFSAGDFFKVVECFQRMMAELYPSPETLTLVISALSKCREHRMGQQIHCYAVKRGQIDMVLQASFMDFYAQCEDLASSFSLLEEIGKLNSSTPWIVMMWALVQSGQFIQAISLFQKMQNLGFEPNTDAMRCLVTAYTHLGALLLGKVIHGYLVRHQLSAEAEAERLETSILNMYAKCGNITCARRCFDNMVYKDIVTWSSMMESYAIHGMGLEAIKLFHQMQEAGVSPNSITFLSLLSSCSHSGLLNEGCQVFSSMIENFGIKADLSHYTCMVDLLARAGKLTEALNLIHSMDVKPDWRIWGALLASCRVHRNINIGECVAQRMFELEPANAGYHIILSNMQAGGDQWAKSERIWKNIKEIEFKGRPGWSCIEEKGGFSFFCCCRLLASTSRRYL</sequence>
<keyword evidence="4" id="KW-1185">Reference proteome</keyword>
<dbReference type="GO" id="GO:0009451">
    <property type="term" value="P:RNA modification"/>
    <property type="evidence" value="ECO:0007669"/>
    <property type="project" value="InterPro"/>
</dbReference>
<dbReference type="Pfam" id="PF01535">
    <property type="entry name" value="PPR"/>
    <property type="match status" value="4"/>
</dbReference>
<evidence type="ECO:0008006" key="5">
    <source>
        <dbReference type="Google" id="ProtNLM"/>
    </source>
</evidence>
<gene>
    <name evidence="3" type="ORF">IEQ34_009013</name>
</gene>
<dbReference type="Pfam" id="PF13041">
    <property type="entry name" value="PPR_2"/>
    <property type="match status" value="2"/>
</dbReference>
<dbReference type="PROSITE" id="PS51375">
    <property type="entry name" value="PPR"/>
    <property type="match status" value="3"/>
</dbReference>
<dbReference type="GO" id="GO:0003729">
    <property type="term" value="F:mRNA binding"/>
    <property type="evidence" value="ECO:0007669"/>
    <property type="project" value="UniProtKB-ARBA"/>
</dbReference>
<dbReference type="InterPro" id="IPR046960">
    <property type="entry name" value="PPR_At4g14850-like_plant"/>
</dbReference>
<dbReference type="Pfam" id="PF20431">
    <property type="entry name" value="E_motif"/>
    <property type="match status" value="1"/>
</dbReference>
<keyword evidence="1" id="KW-0677">Repeat</keyword>
<feature type="repeat" description="PPR" evidence="2">
    <location>
        <begin position="277"/>
        <end position="311"/>
    </location>
</feature>
<dbReference type="InterPro" id="IPR011990">
    <property type="entry name" value="TPR-like_helical_dom_sf"/>
</dbReference>
<evidence type="ECO:0000313" key="3">
    <source>
        <dbReference type="EMBL" id="KAH0461438.1"/>
    </source>
</evidence>
<dbReference type="InterPro" id="IPR046848">
    <property type="entry name" value="E_motif"/>
</dbReference>
<feature type="repeat" description="PPR" evidence="2">
    <location>
        <begin position="76"/>
        <end position="110"/>
    </location>
</feature>
<dbReference type="PANTHER" id="PTHR47926">
    <property type="entry name" value="PENTATRICOPEPTIDE REPEAT-CONTAINING PROTEIN"/>
    <property type="match status" value="1"/>
</dbReference>
<comment type="caution">
    <text evidence="3">The sequence shown here is derived from an EMBL/GenBank/DDBJ whole genome shotgun (WGS) entry which is preliminary data.</text>
</comment>
<protein>
    <recommendedName>
        <fullName evidence="5">Pentatricopeptide repeat-containing protein</fullName>
    </recommendedName>
</protein>
<dbReference type="InterPro" id="IPR002885">
    <property type="entry name" value="PPR_rpt"/>
</dbReference>
<proteinExistence type="predicted"/>
<dbReference type="AlphaFoldDB" id="A0AAV7H1L5"/>
<reference evidence="3 4" key="1">
    <citation type="journal article" date="2021" name="Hortic Res">
        <title>Chromosome-scale assembly of the Dendrobium chrysotoxum genome enhances the understanding of orchid evolution.</title>
        <authorList>
            <person name="Zhang Y."/>
            <person name="Zhang G.Q."/>
            <person name="Zhang D."/>
            <person name="Liu X.D."/>
            <person name="Xu X.Y."/>
            <person name="Sun W.H."/>
            <person name="Yu X."/>
            <person name="Zhu X."/>
            <person name="Wang Z.W."/>
            <person name="Zhao X."/>
            <person name="Zhong W.Y."/>
            <person name="Chen H."/>
            <person name="Yin W.L."/>
            <person name="Huang T."/>
            <person name="Niu S.C."/>
            <person name="Liu Z.J."/>
        </authorList>
    </citation>
    <scope>NUCLEOTIDE SEQUENCE [LARGE SCALE GENOMIC DNA]</scope>
    <source>
        <strain evidence="3">Lindl</strain>
    </source>
</reference>
<evidence type="ECO:0000256" key="1">
    <source>
        <dbReference type="ARBA" id="ARBA00022737"/>
    </source>
</evidence>
<evidence type="ECO:0000256" key="2">
    <source>
        <dbReference type="PROSITE-ProRule" id="PRU00708"/>
    </source>
</evidence>
<accession>A0AAV7H1L5</accession>
<dbReference type="FunFam" id="1.25.40.10:FF:000073">
    <property type="entry name" value="Pentatricopeptide repeat-containing protein chloroplastic"/>
    <property type="match status" value="1"/>
</dbReference>
<dbReference type="Proteomes" id="UP000775213">
    <property type="component" value="Unassembled WGS sequence"/>
</dbReference>
<feature type="repeat" description="PPR" evidence="2">
    <location>
        <begin position="381"/>
        <end position="415"/>
    </location>
</feature>
<name>A0AAV7H1L5_DENCH</name>